<reference evidence="11" key="1">
    <citation type="submission" date="2020-05" db="UniProtKB">
        <authorList>
            <consortium name="EnsemblMetazoa"/>
        </authorList>
    </citation>
    <scope>IDENTIFICATION</scope>
    <source>
        <strain evidence="11">JHB</strain>
    </source>
</reference>
<dbReference type="PANTHER" id="PTHR21137:SF35">
    <property type="entry name" value="ODORANT RECEPTOR 19A-RELATED"/>
    <property type="match status" value="1"/>
</dbReference>
<evidence type="ECO:0000256" key="10">
    <source>
        <dbReference type="RuleBase" id="RU351113"/>
    </source>
</evidence>
<evidence type="ECO:0000256" key="6">
    <source>
        <dbReference type="ARBA" id="ARBA00022989"/>
    </source>
</evidence>
<keyword evidence="2" id="KW-1003">Cell membrane</keyword>
<dbReference type="VEuPathDB" id="VectorBase:CQUJHB001538"/>
<evidence type="ECO:0000313" key="12">
    <source>
        <dbReference type="Proteomes" id="UP000002320"/>
    </source>
</evidence>
<dbReference type="AlphaFoldDB" id="A0A1S4JE33"/>
<keyword evidence="5 10" id="KW-0552">Olfaction</keyword>
<comment type="caution">
    <text evidence="10">Lacks conserved residue(s) required for the propagation of feature annotation.</text>
</comment>
<dbReference type="GO" id="GO:0005549">
    <property type="term" value="F:odorant binding"/>
    <property type="evidence" value="ECO:0007669"/>
    <property type="project" value="InterPro"/>
</dbReference>
<keyword evidence="12" id="KW-1185">Reference proteome</keyword>
<keyword evidence="7 10" id="KW-0472">Membrane</keyword>
<evidence type="ECO:0000256" key="5">
    <source>
        <dbReference type="ARBA" id="ARBA00022725"/>
    </source>
</evidence>
<comment type="subcellular location">
    <subcellularLocation>
        <location evidence="1 10">Cell membrane</location>
        <topology evidence="1 10">Multi-pass membrane protein</topology>
    </subcellularLocation>
</comment>
<dbReference type="Proteomes" id="UP000002320">
    <property type="component" value="Unassembled WGS sequence"/>
</dbReference>
<protein>
    <recommendedName>
        <fullName evidence="10">Odorant receptor</fullName>
    </recommendedName>
</protein>
<dbReference type="VEuPathDB" id="VectorBase:CPIJ005400"/>
<evidence type="ECO:0000256" key="3">
    <source>
        <dbReference type="ARBA" id="ARBA00022606"/>
    </source>
</evidence>
<keyword evidence="8 10" id="KW-0675">Receptor</keyword>
<feature type="transmembrane region" description="Helical" evidence="10">
    <location>
        <begin position="131"/>
        <end position="153"/>
    </location>
</feature>
<keyword evidence="6 10" id="KW-1133">Transmembrane helix</keyword>
<dbReference type="InterPro" id="IPR004117">
    <property type="entry name" value="7tm6_olfct_rcpt"/>
</dbReference>
<dbReference type="GO" id="GO:0004984">
    <property type="term" value="F:olfactory receptor activity"/>
    <property type="evidence" value="ECO:0007669"/>
    <property type="project" value="InterPro"/>
</dbReference>
<keyword evidence="4 10" id="KW-0812">Transmembrane</keyword>
<comment type="similarity">
    <text evidence="10">Belongs to the insect chemoreceptor superfamily. Heteromeric odorant receptor channel (TC 1.A.69) family.</text>
</comment>
<feature type="transmembrane region" description="Helical" evidence="10">
    <location>
        <begin position="270"/>
        <end position="295"/>
    </location>
</feature>
<evidence type="ECO:0000256" key="8">
    <source>
        <dbReference type="ARBA" id="ARBA00023170"/>
    </source>
</evidence>
<proteinExistence type="inferred from homology"/>
<evidence type="ECO:0000256" key="9">
    <source>
        <dbReference type="ARBA" id="ARBA00023224"/>
    </source>
</evidence>
<dbReference type="InParanoid" id="A0A1S4JE33"/>
<evidence type="ECO:0000256" key="1">
    <source>
        <dbReference type="ARBA" id="ARBA00004651"/>
    </source>
</evidence>
<sequence length="440" mass="51664">MEFIKRLRRYRFFQHSFTEPSQFFDSLIVVPSMIGKLTNLNVLNKDHQVFTWNLAPVVTGMIVYFYTSFDTAYAVRESTEELIFCLVTIGIGIQGAGRIFTFLIFREKLVWIHQYTTDLYREECNPRTKSFLMDSVFLLSVVLKVMLTCYAFTSISMDVAPLLFTIVSGEKILPFGFYLPYLDRFTWFGYFSNYVMHIFMTVYVSSMDMGTDSIYMMTLMSAFTQIDLLKLSLEEMSEMVDQKHEDLENFFKKLINRHQEHLQYLRTVEIVYCFNFFLTFLCLASVLIMSLFAVVKVSLLNVTQNNQFTKINQTTPWFSQLSWYQGYVFIAFISYQLFFGCFLGTLLAMKVIALFRRVNPLLIVGFGPFQNEQLQHEIYKISWYKLSIPHQKLLQFILKSAQEPVCLTVIFAPLDMGTFLQVYKSIYSMFTMLLTVQEEE</sequence>
<dbReference type="EnsemblMetazoa" id="CPIJ005400-RA">
    <property type="protein sequence ID" value="CPIJ005400-PA"/>
    <property type="gene ID" value="CPIJ005400"/>
</dbReference>
<feature type="transmembrane region" description="Helical" evidence="10">
    <location>
        <begin position="327"/>
        <end position="349"/>
    </location>
</feature>
<evidence type="ECO:0000313" key="11">
    <source>
        <dbReference type="EnsemblMetazoa" id="CPIJ005400-PA"/>
    </source>
</evidence>
<organism evidence="11 12">
    <name type="scientific">Culex quinquefasciatus</name>
    <name type="common">Southern house mosquito</name>
    <name type="synonym">Culex pungens</name>
    <dbReference type="NCBI Taxonomy" id="7176"/>
    <lineage>
        <taxon>Eukaryota</taxon>
        <taxon>Metazoa</taxon>
        <taxon>Ecdysozoa</taxon>
        <taxon>Arthropoda</taxon>
        <taxon>Hexapoda</taxon>
        <taxon>Insecta</taxon>
        <taxon>Pterygota</taxon>
        <taxon>Neoptera</taxon>
        <taxon>Endopterygota</taxon>
        <taxon>Diptera</taxon>
        <taxon>Nematocera</taxon>
        <taxon>Culicoidea</taxon>
        <taxon>Culicidae</taxon>
        <taxon>Culicinae</taxon>
        <taxon>Culicini</taxon>
        <taxon>Culex</taxon>
        <taxon>Culex</taxon>
    </lineage>
</organism>
<dbReference type="GO" id="GO:0007165">
    <property type="term" value="P:signal transduction"/>
    <property type="evidence" value="ECO:0007669"/>
    <property type="project" value="UniProtKB-KW"/>
</dbReference>
<feature type="transmembrane region" description="Helical" evidence="10">
    <location>
        <begin position="81"/>
        <end position="105"/>
    </location>
</feature>
<feature type="transmembrane region" description="Helical" evidence="10">
    <location>
        <begin position="187"/>
        <end position="207"/>
    </location>
</feature>
<keyword evidence="3 10" id="KW-0716">Sensory transduction</keyword>
<evidence type="ECO:0000256" key="7">
    <source>
        <dbReference type="ARBA" id="ARBA00023136"/>
    </source>
</evidence>
<feature type="transmembrane region" description="Helical" evidence="10">
    <location>
        <begin position="49"/>
        <end position="69"/>
    </location>
</feature>
<evidence type="ECO:0000256" key="2">
    <source>
        <dbReference type="ARBA" id="ARBA00022475"/>
    </source>
</evidence>
<dbReference type="PANTHER" id="PTHR21137">
    <property type="entry name" value="ODORANT RECEPTOR"/>
    <property type="match status" value="1"/>
</dbReference>
<name>A0A1S4JE33_CULQU</name>
<dbReference type="GO" id="GO:0005886">
    <property type="term" value="C:plasma membrane"/>
    <property type="evidence" value="ECO:0007669"/>
    <property type="project" value="UniProtKB-SubCell"/>
</dbReference>
<dbReference type="Pfam" id="PF02949">
    <property type="entry name" value="7tm_6"/>
    <property type="match status" value="2"/>
</dbReference>
<keyword evidence="9 10" id="KW-0807">Transducer</keyword>
<evidence type="ECO:0000256" key="4">
    <source>
        <dbReference type="ARBA" id="ARBA00022692"/>
    </source>
</evidence>
<dbReference type="OrthoDB" id="6765072at2759"/>
<accession>A0A1S4JE33</accession>